<keyword evidence="3" id="KW-1185">Reference proteome</keyword>
<feature type="signal peptide" evidence="1">
    <location>
        <begin position="1"/>
        <end position="16"/>
    </location>
</feature>
<keyword evidence="1" id="KW-0732">Signal</keyword>
<evidence type="ECO:0000256" key="1">
    <source>
        <dbReference type="SAM" id="SignalP"/>
    </source>
</evidence>
<evidence type="ECO:0000313" key="2">
    <source>
        <dbReference type="EMBL" id="NDY56469.1"/>
    </source>
</evidence>
<dbReference type="EMBL" id="JAAGRQ010000020">
    <property type="protein sequence ID" value="NDY56469.1"/>
    <property type="molecule type" value="Genomic_DNA"/>
</dbReference>
<dbReference type="Pfam" id="PF13557">
    <property type="entry name" value="Phenol_MetA_deg"/>
    <property type="match status" value="1"/>
</dbReference>
<evidence type="ECO:0000313" key="3">
    <source>
        <dbReference type="Proteomes" id="UP000469724"/>
    </source>
</evidence>
<dbReference type="Proteomes" id="UP000469724">
    <property type="component" value="Unassembled WGS sequence"/>
</dbReference>
<accession>A0A7K3NMN9</accession>
<reference evidence="2 3" key="1">
    <citation type="submission" date="2020-02" db="EMBL/GenBank/DDBJ databases">
        <title>Comparative genomics of sulfur disproportionating microorganisms.</title>
        <authorList>
            <person name="Ward L.M."/>
            <person name="Bertran E."/>
            <person name="Johnston D.T."/>
        </authorList>
    </citation>
    <scope>NUCLEOTIDE SEQUENCE [LARGE SCALE GENOMIC DNA]</scope>
    <source>
        <strain evidence="2 3">DSM 3696</strain>
    </source>
</reference>
<sequence>MFILFFLAACPLSARAMEGGASHYIQGAYGDFLMGYVPAAGLYLRNDFMFQSAHLSGAIKGGRVYGDLDTRMYMNLTKLTYLTDVPAIGGLMGLGVGIPMIVDLGVQGSMAADFLTGSYKTKQFREGHIQKAGGGNRGGLSDIILMPLIMAWNLGECHIVLSPLVFLPTGYYNPNVLTNLGMNYVTFDANAAFTWLSPKGYEVSFNAGYMMSTENEATQYQSGHELHLDWTAAYHVNERLALGGVGYLYAQTTPDTGSGAKLGAYMSQAAGIGPAVTYTATLGSAHVTLFAKWLHDVAAKNRLSGDMIYGSFVLAF</sequence>
<organism evidence="2 3">
    <name type="scientific">Desulfolutivibrio sulfodismutans</name>
    <dbReference type="NCBI Taxonomy" id="63561"/>
    <lineage>
        <taxon>Bacteria</taxon>
        <taxon>Pseudomonadati</taxon>
        <taxon>Thermodesulfobacteriota</taxon>
        <taxon>Desulfovibrionia</taxon>
        <taxon>Desulfovibrionales</taxon>
        <taxon>Desulfovibrionaceae</taxon>
        <taxon>Desulfolutivibrio</taxon>
    </lineage>
</organism>
<dbReference type="AlphaFoldDB" id="A0A7K3NMN9"/>
<dbReference type="InterPro" id="IPR025737">
    <property type="entry name" value="FApF"/>
</dbReference>
<gene>
    <name evidence="2" type="ORF">G3N56_06895</name>
</gene>
<proteinExistence type="predicted"/>
<feature type="chain" id="PRO_5029599408" evidence="1">
    <location>
        <begin position="17"/>
        <end position="316"/>
    </location>
</feature>
<name>A0A7K3NMN9_9BACT</name>
<comment type="caution">
    <text evidence="2">The sequence shown here is derived from an EMBL/GenBank/DDBJ whole genome shotgun (WGS) entry which is preliminary data.</text>
</comment>
<protein>
    <submittedName>
        <fullName evidence="2">Transporter</fullName>
    </submittedName>
</protein>